<accession>A0A9W4WL05</accession>
<dbReference type="Gene3D" id="3.10.20.80">
    <property type="entry name" value="Translation initiation factor 3 (IF-3), N-terminal domain"/>
    <property type="match status" value="1"/>
</dbReference>
<dbReference type="PANTHER" id="PTHR10938">
    <property type="entry name" value="TRANSLATION INITIATION FACTOR IF-3"/>
    <property type="match status" value="1"/>
</dbReference>
<comment type="caution">
    <text evidence="2">The sequence shown here is derived from an EMBL/GenBank/DDBJ whole genome shotgun (WGS) entry which is preliminary data.</text>
</comment>
<dbReference type="InterPro" id="IPR001288">
    <property type="entry name" value="Translation_initiation_fac_3"/>
</dbReference>
<dbReference type="GO" id="GO:0032790">
    <property type="term" value="P:ribosome disassembly"/>
    <property type="evidence" value="ECO:0007669"/>
    <property type="project" value="TreeGrafter"/>
</dbReference>
<protein>
    <submittedName>
        <fullName evidence="2">1319_t:CDS:1</fullName>
    </submittedName>
</protein>
<organism evidence="2 3">
    <name type="scientific">Funneliformis geosporum</name>
    <dbReference type="NCBI Taxonomy" id="1117311"/>
    <lineage>
        <taxon>Eukaryota</taxon>
        <taxon>Fungi</taxon>
        <taxon>Fungi incertae sedis</taxon>
        <taxon>Mucoromycota</taxon>
        <taxon>Glomeromycotina</taxon>
        <taxon>Glomeromycetes</taxon>
        <taxon>Glomerales</taxon>
        <taxon>Glomeraceae</taxon>
        <taxon>Funneliformis</taxon>
    </lineage>
</organism>
<dbReference type="AlphaFoldDB" id="A0A9W4WL05"/>
<dbReference type="GO" id="GO:0003743">
    <property type="term" value="F:translation initiation factor activity"/>
    <property type="evidence" value="ECO:0007669"/>
    <property type="project" value="InterPro"/>
</dbReference>
<dbReference type="Proteomes" id="UP001153678">
    <property type="component" value="Unassembled WGS sequence"/>
</dbReference>
<dbReference type="InterPro" id="IPR036787">
    <property type="entry name" value="T_IF-3_N_sf"/>
</dbReference>
<evidence type="ECO:0000259" key="1">
    <source>
        <dbReference type="Pfam" id="PF05198"/>
    </source>
</evidence>
<dbReference type="Pfam" id="PF05198">
    <property type="entry name" value="IF3_N"/>
    <property type="match status" value="1"/>
</dbReference>
<name>A0A9W4WL05_9GLOM</name>
<keyword evidence="3" id="KW-1185">Reference proteome</keyword>
<proteinExistence type="predicted"/>
<feature type="domain" description="Translation initiation factor 3 N-terminal" evidence="1">
    <location>
        <begin position="28"/>
        <end position="94"/>
    </location>
</feature>
<dbReference type="SUPFAM" id="SSF54364">
    <property type="entry name" value="Translation initiation factor IF3, N-terminal domain"/>
    <property type="match status" value="1"/>
</dbReference>
<dbReference type="InterPro" id="IPR019814">
    <property type="entry name" value="Translation_initiation_fac_3_N"/>
</dbReference>
<gene>
    <name evidence="2" type="ORF">FWILDA_LOCUS215</name>
</gene>
<dbReference type="NCBIfam" id="TIGR00168">
    <property type="entry name" value="infC"/>
    <property type="match status" value="1"/>
</dbReference>
<evidence type="ECO:0000313" key="3">
    <source>
        <dbReference type="Proteomes" id="UP001153678"/>
    </source>
</evidence>
<dbReference type="GO" id="GO:0043022">
    <property type="term" value="F:ribosome binding"/>
    <property type="evidence" value="ECO:0007669"/>
    <property type="project" value="TreeGrafter"/>
</dbReference>
<sequence>MGGDDKAGCFNEYYDVHLTPETYSEFLNENILFSPILLINKEGEKVVVNRQQALKQAKEAGLDLLCVAPLATPPVCKLVNYYQISKQQKRKKKDQKEKAINISFNIEKNDLEVKLNKVHG</sequence>
<dbReference type="OrthoDB" id="21573at2759"/>
<dbReference type="PANTHER" id="PTHR10938:SF0">
    <property type="entry name" value="TRANSLATION INITIATION FACTOR IF-3, MITOCHONDRIAL"/>
    <property type="match status" value="1"/>
</dbReference>
<reference evidence="2" key="1">
    <citation type="submission" date="2022-08" db="EMBL/GenBank/DDBJ databases">
        <authorList>
            <person name="Kallberg Y."/>
            <person name="Tangrot J."/>
            <person name="Rosling A."/>
        </authorList>
    </citation>
    <scope>NUCLEOTIDE SEQUENCE</scope>
    <source>
        <strain evidence="2">Wild A</strain>
    </source>
</reference>
<evidence type="ECO:0000313" key="2">
    <source>
        <dbReference type="EMBL" id="CAI2161759.1"/>
    </source>
</evidence>
<dbReference type="EMBL" id="CAMKVN010000012">
    <property type="protein sequence ID" value="CAI2161759.1"/>
    <property type="molecule type" value="Genomic_DNA"/>
</dbReference>